<reference evidence="6 7" key="1">
    <citation type="submission" date="2020-12" db="EMBL/GenBank/DDBJ databases">
        <title>Draft genome sequence of the commensal strain Corynebacterium tuberculostearicum MFP09/CIP 102622 isolated from human skin.</title>
        <authorList>
            <person name="Boukerb A.M."/>
            <person name="Janvier X."/>
            <person name="Feuilloley M.G.J."/>
            <person name="Groboillot A."/>
        </authorList>
    </citation>
    <scope>NUCLEOTIDE SEQUENCE [LARGE SCALE GENOMIC DNA]</scope>
    <source>
        <strain evidence="6 7">CIP 102622</strain>
    </source>
</reference>
<comment type="caution">
    <text evidence="6">The sequence shown here is derived from an EMBL/GenBank/DDBJ whole genome shotgun (WGS) entry which is preliminary data.</text>
</comment>
<dbReference type="Pfam" id="PF07681">
    <property type="entry name" value="DoxX"/>
    <property type="match status" value="1"/>
</dbReference>
<feature type="region of interest" description="Disordered" evidence="5">
    <location>
        <begin position="143"/>
        <end position="176"/>
    </location>
</feature>
<comment type="subcellular location">
    <subcellularLocation>
        <location evidence="1">Membrane</location>
        <topology evidence="1">Multi-pass membrane protein</topology>
    </subcellularLocation>
</comment>
<dbReference type="RefSeq" id="WP_005323270.1">
    <property type="nucleotide sequence ID" value="NZ_CP068156.1"/>
</dbReference>
<feature type="region of interest" description="Disordered" evidence="5">
    <location>
        <begin position="295"/>
        <end position="322"/>
    </location>
</feature>
<evidence type="ECO:0000256" key="5">
    <source>
        <dbReference type="SAM" id="MobiDB-lite"/>
    </source>
</evidence>
<dbReference type="SUPFAM" id="SSF58113">
    <property type="entry name" value="Apolipoprotein A-I"/>
    <property type="match status" value="1"/>
</dbReference>
<dbReference type="Proteomes" id="UP000603369">
    <property type="component" value="Unassembled WGS sequence"/>
</dbReference>
<keyword evidence="4" id="KW-0472">Membrane</keyword>
<name>A0A7Z0CUU7_9CORY</name>
<dbReference type="GeneID" id="78322227"/>
<evidence type="ECO:0000256" key="2">
    <source>
        <dbReference type="ARBA" id="ARBA00022692"/>
    </source>
</evidence>
<feature type="compositionally biased region" description="Basic and acidic residues" evidence="5">
    <location>
        <begin position="162"/>
        <end position="172"/>
    </location>
</feature>
<dbReference type="AlphaFoldDB" id="A0A7Z0CUU7"/>
<feature type="compositionally biased region" description="Basic and acidic residues" evidence="5">
    <location>
        <begin position="313"/>
        <end position="322"/>
    </location>
</feature>
<evidence type="ECO:0000256" key="3">
    <source>
        <dbReference type="ARBA" id="ARBA00022989"/>
    </source>
</evidence>
<keyword evidence="2" id="KW-0812">Transmembrane</keyword>
<proteinExistence type="predicted"/>
<dbReference type="EMBL" id="JAEHFL010000001">
    <property type="protein sequence ID" value="MBK3427142.1"/>
    <property type="molecule type" value="Genomic_DNA"/>
</dbReference>
<keyword evidence="7" id="KW-1185">Reference proteome</keyword>
<accession>A0A7Z0CUU7</accession>
<keyword evidence="3" id="KW-1133">Transmembrane helix</keyword>
<evidence type="ECO:0000256" key="4">
    <source>
        <dbReference type="ARBA" id="ARBA00023136"/>
    </source>
</evidence>
<sequence>MIRKLARPMLASVFVWEGVDNLRNASEHVKETEGFLKTVRKAVPSEYQGYIPNDPELVTRAIGGAKVGAGSTLALGKAPRTSAAVLAAATLPNLIGKNNFWAADNKEDKESRRNGFVTNTALLGALFIATQDTEGKPSLRWRAQKAGKRTNKKIQQALPTKSESEQKREELSARANELSSKAGDWINETSAKAQAYVDDNKDDWQSTGRGLLDTAKSYVDDAKTYVEDNKDDWQESGRGLLGNAKSFIEDSVDNAKTYVEDNKGDWLETAQANRDIARTRAVKAATKAQARADKAVAKLDGAKSKRANKKASKHADKLQQEANKKIEAAIKKLEKRSK</sequence>
<protein>
    <submittedName>
        <fullName evidence="6">DoxX family membrane protein</fullName>
    </submittedName>
</protein>
<feature type="compositionally biased region" description="Basic residues" evidence="5">
    <location>
        <begin position="143"/>
        <end position="152"/>
    </location>
</feature>
<gene>
    <name evidence="6" type="ORF">JDP02_01255</name>
</gene>
<evidence type="ECO:0000256" key="1">
    <source>
        <dbReference type="ARBA" id="ARBA00004141"/>
    </source>
</evidence>
<organism evidence="6 7">
    <name type="scientific">Corynebacterium tuberculostearicum</name>
    <dbReference type="NCBI Taxonomy" id="38304"/>
    <lineage>
        <taxon>Bacteria</taxon>
        <taxon>Bacillati</taxon>
        <taxon>Actinomycetota</taxon>
        <taxon>Actinomycetes</taxon>
        <taxon>Mycobacteriales</taxon>
        <taxon>Corynebacteriaceae</taxon>
        <taxon>Corynebacterium</taxon>
    </lineage>
</organism>
<dbReference type="InterPro" id="IPR032808">
    <property type="entry name" value="DoxX"/>
</dbReference>
<evidence type="ECO:0000313" key="7">
    <source>
        <dbReference type="Proteomes" id="UP000603369"/>
    </source>
</evidence>
<evidence type="ECO:0000313" key="6">
    <source>
        <dbReference type="EMBL" id="MBK3427142.1"/>
    </source>
</evidence>